<dbReference type="RefSeq" id="WP_202102199.1">
    <property type="nucleotide sequence ID" value="NZ_JAERTY010000003.1"/>
</dbReference>
<evidence type="ECO:0000313" key="6">
    <source>
        <dbReference type="Proteomes" id="UP000625283"/>
    </source>
</evidence>
<feature type="domain" description="DUF6377" evidence="4">
    <location>
        <begin position="261"/>
        <end position="529"/>
    </location>
</feature>
<reference evidence="5 6" key="1">
    <citation type="submission" date="2021-01" db="EMBL/GenBank/DDBJ databases">
        <title>C459-1 draft genome sequence.</title>
        <authorList>
            <person name="Zhang X.-F."/>
        </authorList>
    </citation>
    <scope>NUCLEOTIDE SEQUENCE [LARGE SCALE GENOMIC DNA]</scope>
    <source>
        <strain evidence="6">C459-1</strain>
    </source>
</reference>
<dbReference type="Pfam" id="PF19904">
    <property type="entry name" value="DUF6377"/>
    <property type="match status" value="1"/>
</dbReference>
<evidence type="ECO:0000256" key="3">
    <source>
        <dbReference type="SAM" id="SignalP"/>
    </source>
</evidence>
<evidence type="ECO:0000256" key="1">
    <source>
        <dbReference type="SAM" id="Coils"/>
    </source>
</evidence>
<dbReference type="Gene3D" id="1.25.40.10">
    <property type="entry name" value="Tetratricopeptide repeat domain"/>
    <property type="match status" value="1"/>
</dbReference>
<accession>A0ABS1R1A2</accession>
<keyword evidence="2" id="KW-1133">Transmembrane helix</keyword>
<organism evidence="5 6">
    <name type="scientific">Sphingobacterium faecale</name>
    <dbReference type="NCBI Taxonomy" id="2803775"/>
    <lineage>
        <taxon>Bacteria</taxon>
        <taxon>Pseudomonadati</taxon>
        <taxon>Bacteroidota</taxon>
        <taxon>Sphingobacteriia</taxon>
        <taxon>Sphingobacteriales</taxon>
        <taxon>Sphingobacteriaceae</taxon>
        <taxon>Sphingobacterium</taxon>
    </lineage>
</organism>
<dbReference type="EMBL" id="JAERTY010000003">
    <property type="protein sequence ID" value="MBL1408438.1"/>
    <property type="molecule type" value="Genomic_DNA"/>
</dbReference>
<dbReference type="PROSITE" id="PS51257">
    <property type="entry name" value="PROKAR_LIPOPROTEIN"/>
    <property type="match status" value="1"/>
</dbReference>
<dbReference type="InterPro" id="IPR011990">
    <property type="entry name" value="TPR-like_helical_dom_sf"/>
</dbReference>
<protein>
    <recommendedName>
        <fullName evidence="4">DUF6377 domain-containing protein</fullName>
    </recommendedName>
</protein>
<feature type="chain" id="PRO_5046267514" description="DUF6377 domain-containing protein" evidence="3">
    <location>
        <begin position="20"/>
        <end position="568"/>
    </location>
</feature>
<feature type="signal peptide" evidence="3">
    <location>
        <begin position="1"/>
        <end position="19"/>
    </location>
</feature>
<dbReference type="InterPro" id="IPR045957">
    <property type="entry name" value="DUF6377"/>
</dbReference>
<evidence type="ECO:0000313" key="5">
    <source>
        <dbReference type="EMBL" id="MBL1408438.1"/>
    </source>
</evidence>
<comment type="caution">
    <text evidence="5">The sequence shown here is derived from an EMBL/GenBank/DDBJ whole genome shotgun (WGS) entry which is preliminary data.</text>
</comment>
<sequence>MKNWIVLSPALMISIFFFACNGTSSSPSLDSLKLVVDNREYYLEKKLKQIDAIRNKLYSSSDPLIQFNECRSLFKIYYDLQIDSALNYARRMQSISETTLNVNPFYHTEALFLIARVYTYSGMYKESSHLLAHAHANAGLLPDNLKQLYFEIQMQLYKGLADQSISTVDLAAYRKVISDNRDSLIAIVPKKSIWYYVHLSNKLKADQNYDQAVDILCKAYNQLTTADRDMAHVAFYMSDLYRLKGDVQREKEYLAVSSISDMKHAVKEYISLWKLGTVLYDEGDVKTAYQFIDISLQDAIYSGAYRWKQSIIKILPNIYTRYHATILQQKNTISSAFLVIAFLLTCSVFLCIYIVRQYKKLDNAKGELIRVNSDLKQLNIELNSLSEKLYSTNTELQINNSKLVFLNSELIGANRLKETYLSKFIDLCSDYIDKLDAYRGSLKRLLKSGKVEKIEQELESTKYVEKEHKWFLINFDETFLNLYPDFVSEFNSLFPKEDQQGIKSSELLSTELRVFALIRLGITDSNKIAKFLRCSVATIYTYRSRSKNKSYYRDDFEERIKGSHKHLS</sequence>
<dbReference type="Proteomes" id="UP000625283">
    <property type="component" value="Unassembled WGS sequence"/>
</dbReference>
<evidence type="ECO:0000256" key="2">
    <source>
        <dbReference type="SAM" id="Phobius"/>
    </source>
</evidence>
<name>A0ABS1R1A2_9SPHI</name>
<keyword evidence="6" id="KW-1185">Reference proteome</keyword>
<evidence type="ECO:0000259" key="4">
    <source>
        <dbReference type="Pfam" id="PF19904"/>
    </source>
</evidence>
<keyword evidence="2" id="KW-0472">Membrane</keyword>
<feature type="transmembrane region" description="Helical" evidence="2">
    <location>
        <begin position="336"/>
        <end position="355"/>
    </location>
</feature>
<gene>
    <name evidence="5" type="ORF">JKG61_06705</name>
</gene>
<feature type="coiled-coil region" evidence="1">
    <location>
        <begin position="361"/>
        <end position="395"/>
    </location>
</feature>
<keyword evidence="2" id="KW-0812">Transmembrane</keyword>
<keyword evidence="1" id="KW-0175">Coiled coil</keyword>
<proteinExistence type="predicted"/>
<keyword evidence="3" id="KW-0732">Signal</keyword>